<name>A0AAV4ST39_9ARAC</name>
<proteinExistence type="predicted"/>
<dbReference type="EMBL" id="BPLQ01008433">
    <property type="protein sequence ID" value="GIY37245.1"/>
    <property type="molecule type" value="Genomic_DNA"/>
</dbReference>
<evidence type="ECO:0000313" key="2">
    <source>
        <dbReference type="Proteomes" id="UP001054837"/>
    </source>
</evidence>
<protein>
    <submittedName>
        <fullName evidence="1">Uncharacterized protein</fullName>
    </submittedName>
</protein>
<comment type="caution">
    <text evidence="1">The sequence shown here is derived from an EMBL/GenBank/DDBJ whole genome shotgun (WGS) entry which is preliminary data.</text>
</comment>
<organism evidence="1 2">
    <name type="scientific">Caerostris darwini</name>
    <dbReference type="NCBI Taxonomy" id="1538125"/>
    <lineage>
        <taxon>Eukaryota</taxon>
        <taxon>Metazoa</taxon>
        <taxon>Ecdysozoa</taxon>
        <taxon>Arthropoda</taxon>
        <taxon>Chelicerata</taxon>
        <taxon>Arachnida</taxon>
        <taxon>Araneae</taxon>
        <taxon>Araneomorphae</taxon>
        <taxon>Entelegynae</taxon>
        <taxon>Araneoidea</taxon>
        <taxon>Araneidae</taxon>
        <taxon>Caerostris</taxon>
    </lineage>
</organism>
<reference evidence="1 2" key="1">
    <citation type="submission" date="2021-06" db="EMBL/GenBank/DDBJ databases">
        <title>Caerostris darwini draft genome.</title>
        <authorList>
            <person name="Kono N."/>
            <person name="Arakawa K."/>
        </authorList>
    </citation>
    <scope>NUCLEOTIDE SEQUENCE [LARGE SCALE GENOMIC DNA]</scope>
</reference>
<dbReference type="Proteomes" id="UP001054837">
    <property type="component" value="Unassembled WGS sequence"/>
</dbReference>
<accession>A0AAV4ST39</accession>
<gene>
    <name evidence="1" type="ORF">CDAR_109891</name>
</gene>
<sequence>MTLSEFLITNIPISSILPSEKRFPSRSGACKTLDKNKVDLPHSSFCEKTILSFRSLQFFSQFATSTFDFLKVKFRNLALLKHVHSRASLFKYQVFPASESLLPANIA</sequence>
<keyword evidence="2" id="KW-1185">Reference proteome</keyword>
<evidence type="ECO:0000313" key="1">
    <source>
        <dbReference type="EMBL" id="GIY37245.1"/>
    </source>
</evidence>
<dbReference type="AlphaFoldDB" id="A0AAV4ST39"/>